<gene>
    <name evidence="6" type="ORF">RchiOBHm_Chr5g0082901</name>
</gene>
<protein>
    <submittedName>
        <fullName evidence="6">Putative transcription factor C2H2 family</fullName>
    </submittedName>
</protein>
<dbReference type="PROSITE" id="PS50089">
    <property type="entry name" value="ZF_RING_2"/>
    <property type="match status" value="1"/>
</dbReference>
<dbReference type="PANTHER" id="PTHR45969:SF69">
    <property type="entry name" value="FINGER DOMAIN PROTEIN, PUTATIVE (AFU_ORTHOLOGUE AFUA_3G12190)-RELATED"/>
    <property type="match status" value="1"/>
</dbReference>
<feature type="domain" description="RING-type" evidence="5">
    <location>
        <begin position="65"/>
        <end position="111"/>
    </location>
</feature>
<dbReference type="EMBL" id="PDCK01000043">
    <property type="protein sequence ID" value="PRQ35707.1"/>
    <property type="molecule type" value="Genomic_DNA"/>
</dbReference>
<evidence type="ECO:0000256" key="1">
    <source>
        <dbReference type="ARBA" id="ARBA00022723"/>
    </source>
</evidence>
<dbReference type="GO" id="GO:0016567">
    <property type="term" value="P:protein ubiquitination"/>
    <property type="evidence" value="ECO:0007669"/>
    <property type="project" value="TreeGrafter"/>
</dbReference>
<dbReference type="SUPFAM" id="SSF57850">
    <property type="entry name" value="RING/U-box"/>
    <property type="match status" value="1"/>
</dbReference>
<name>A0A2P6QNH2_ROSCH</name>
<evidence type="ECO:0000259" key="5">
    <source>
        <dbReference type="PROSITE" id="PS50089"/>
    </source>
</evidence>
<keyword evidence="1" id="KW-0479">Metal-binding</keyword>
<dbReference type="Gene3D" id="3.30.40.10">
    <property type="entry name" value="Zinc/RING finger domain, C3HC4 (zinc finger)"/>
    <property type="match status" value="1"/>
</dbReference>
<dbReference type="Pfam" id="PF13639">
    <property type="entry name" value="zf-RING_2"/>
    <property type="match status" value="1"/>
</dbReference>
<evidence type="ECO:0000256" key="4">
    <source>
        <dbReference type="PROSITE-ProRule" id="PRU00175"/>
    </source>
</evidence>
<dbReference type="SMART" id="SM00184">
    <property type="entry name" value="RING"/>
    <property type="match status" value="1"/>
</dbReference>
<evidence type="ECO:0000313" key="6">
    <source>
        <dbReference type="EMBL" id="PRQ35707.1"/>
    </source>
</evidence>
<organism evidence="6 7">
    <name type="scientific">Rosa chinensis</name>
    <name type="common">China rose</name>
    <dbReference type="NCBI Taxonomy" id="74649"/>
    <lineage>
        <taxon>Eukaryota</taxon>
        <taxon>Viridiplantae</taxon>
        <taxon>Streptophyta</taxon>
        <taxon>Embryophyta</taxon>
        <taxon>Tracheophyta</taxon>
        <taxon>Spermatophyta</taxon>
        <taxon>Magnoliopsida</taxon>
        <taxon>eudicotyledons</taxon>
        <taxon>Gunneridae</taxon>
        <taxon>Pentapetalae</taxon>
        <taxon>rosids</taxon>
        <taxon>fabids</taxon>
        <taxon>Rosales</taxon>
        <taxon>Rosaceae</taxon>
        <taxon>Rosoideae</taxon>
        <taxon>Rosoideae incertae sedis</taxon>
        <taxon>Rosa</taxon>
    </lineage>
</organism>
<dbReference type="OrthoDB" id="8062037at2759"/>
<accession>A0A2P6QNH2</accession>
<comment type="caution">
    <text evidence="6">The sequence shown here is derived from an EMBL/GenBank/DDBJ whole genome shotgun (WGS) entry which is preliminary data.</text>
</comment>
<evidence type="ECO:0000256" key="2">
    <source>
        <dbReference type="ARBA" id="ARBA00022771"/>
    </source>
</evidence>
<dbReference type="GO" id="GO:0008270">
    <property type="term" value="F:zinc ion binding"/>
    <property type="evidence" value="ECO:0007669"/>
    <property type="project" value="UniProtKB-KW"/>
</dbReference>
<sequence length="135" mass="14947">MWESHKFQHVIQVANPGFPIDVTIYDVTVDVLGKSEVVPPTISVFHIVEQVGLDSLEATIRQKPCAICCESLDHVYDAEEGIIRLPCLHLFHADCLIQCLNDHVHVCPLCNYPLPTVELGEPSKPSGNWIGVCCS</sequence>
<dbReference type="PANTHER" id="PTHR45969">
    <property type="entry name" value="RING ZINC FINGER PROTEIN-RELATED"/>
    <property type="match status" value="1"/>
</dbReference>
<reference evidence="6 7" key="1">
    <citation type="journal article" date="2018" name="Nat. Genet.">
        <title>The Rosa genome provides new insights in the design of modern roses.</title>
        <authorList>
            <person name="Bendahmane M."/>
        </authorList>
    </citation>
    <scope>NUCLEOTIDE SEQUENCE [LARGE SCALE GENOMIC DNA]</scope>
    <source>
        <strain evidence="7">cv. Old Blush</strain>
    </source>
</reference>
<proteinExistence type="predicted"/>
<evidence type="ECO:0000313" key="7">
    <source>
        <dbReference type="Proteomes" id="UP000238479"/>
    </source>
</evidence>
<dbReference type="InterPro" id="IPR013083">
    <property type="entry name" value="Znf_RING/FYVE/PHD"/>
</dbReference>
<evidence type="ECO:0000256" key="3">
    <source>
        <dbReference type="ARBA" id="ARBA00022833"/>
    </source>
</evidence>
<dbReference type="InterPro" id="IPR001841">
    <property type="entry name" value="Znf_RING"/>
</dbReference>
<dbReference type="Gramene" id="PRQ35707">
    <property type="protein sequence ID" value="PRQ35707"/>
    <property type="gene ID" value="RchiOBHm_Chr5g0082901"/>
</dbReference>
<dbReference type="AlphaFoldDB" id="A0A2P6QNH2"/>
<dbReference type="CDD" id="cd16448">
    <property type="entry name" value="RING-H2"/>
    <property type="match status" value="1"/>
</dbReference>
<dbReference type="GO" id="GO:0061630">
    <property type="term" value="F:ubiquitin protein ligase activity"/>
    <property type="evidence" value="ECO:0007669"/>
    <property type="project" value="TreeGrafter"/>
</dbReference>
<keyword evidence="3" id="KW-0862">Zinc</keyword>
<keyword evidence="7" id="KW-1185">Reference proteome</keyword>
<keyword evidence="2 4" id="KW-0863">Zinc-finger</keyword>
<dbReference type="Proteomes" id="UP000238479">
    <property type="component" value="Chromosome 5"/>
</dbReference>